<sequence length="403" mass="43933">MRLVATGLLVVMAAVYIVARYLEPAHPAAGYIRAFAEAAMVGGLADWFAVTALFRHPLGLPIPHTAIIPRNKDRIGDTLARFLLDNFLSKVGPLARWMRRLDVARTAGHWLEHPTEGTVGRLRGGASRLFADLLESLDQERLGGMVRAGLAQRLRELDLSPLLGNALAAAIAENRHVPILDNAIEWIGRALVANEDLIRAMISAKAGSVMRWTGLDETLANKILDGVYKLIEEAGEDPDHPLRAKVEEKLATLADDLRHSPEMQARVQAFKSDMIDNPALAQWWQGVWESARAGMLRMARDPDAMAAGRFGEAIRQLGATLQADAALAATVNRFARRAVVGIVVGYGADIVRLVSDTVRGWDAKTVTGRLEQAVGRDLQYIRVNGTLVGGSVGLLIHILDVWL</sequence>
<evidence type="ECO:0000313" key="1">
    <source>
        <dbReference type="EMBL" id="MDH7640660.1"/>
    </source>
</evidence>
<organism evidence="1 2">
    <name type="scientific">Sphingomonas oryzagri</name>
    <dbReference type="NCBI Taxonomy" id="3042314"/>
    <lineage>
        <taxon>Bacteria</taxon>
        <taxon>Pseudomonadati</taxon>
        <taxon>Pseudomonadota</taxon>
        <taxon>Alphaproteobacteria</taxon>
        <taxon>Sphingomonadales</taxon>
        <taxon>Sphingomonadaceae</taxon>
        <taxon>Sphingomonas</taxon>
    </lineage>
</organism>
<dbReference type="PANTHER" id="PTHR38442">
    <property type="entry name" value="INNER MEMBRANE PROTEIN-RELATED"/>
    <property type="match status" value="1"/>
</dbReference>
<name>A0ABT6N6G2_9SPHN</name>
<dbReference type="Proteomes" id="UP001160625">
    <property type="component" value="Unassembled WGS sequence"/>
</dbReference>
<proteinExistence type="predicted"/>
<reference evidence="1" key="1">
    <citation type="submission" date="2023-04" db="EMBL/GenBank/DDBJ databases">
        <title>Sphingomonas sp. MAHUQ-71 isolated from rice field.</title>
        <authorList>
            <person name="Huq M.A."/>
        </authorList>
    </citation>
    <scope>NUCLEOTIDE SEQUENCE</scope>
    <source>
        <strain evidence="1">MAHUQ-71</strain>
    </source>
</reference>
<dbReference type="EMBL" id="JARYGZ010000003">
    <property type="protein sequence ID" value="MDH7640660.1"/>
    <property type="molecule type" value="Genomic_DNA"/>
</dbReference>
<comment type="caution">
    <text evidence="1">The sequence shown here is derived from an EMBL/GenBank/DDBJ whole genome shotgun (WGS) entry which is preliminary data.</text>
</comment>
<accession>A0ABT6N6G2</accession>
<evidence type="ECO:0000313" key="2">
    <source>
        <dbReference type="Proteomes" id="UP001160625"/>
    </source>
</evidence>
<protein>
    <submittedName>
        <fullName evidence="1">DUF445 domain-containing protein</fullName>
    </submittedName>
</protein>
<dbReference type="InterPro" id="IPR007383">
    <property type="entry name" value="DUF445"/>
</dbReference>
<gene>
    <name evidence="1" type="ORF">QGN17_18145</name>
</gene>
<keyword evidence="2" id="KW-1185">Reference proteome</keyword>
<dbReference type="PANTHER" id="PTHR38442:SF1">
    <property type="entry name" value="INNER MEMBRANE PROTEIN"/>
    <property type="match status" value="1"/>
</dbReference>
<dbReference type="Pfam" id="PF04286">
    <property type="entry name" value="DUF445"/>
    <property type="match status" value="1"/>
</dbReference>
<dbReference type="RefSeq" id="WP_281046055.1">
    <property type="nucleotide sequence ID" value="NZ_JARYGZ010000003.1"/>
</dbReference>